<dbReference type="RefSeq" id="WP_169642235.1">
    <property type="nucleotide sequence ID" value="NZ_CP048788.1"/>
</dbReference>
<protein>
    <submittedName>
        <fullName evidence="2">Thioredoxin domain-containing protein</fullName>
    </submittedName>
</protein>
<reference evidence="2 3" key="1">
    <citation type="submission" date="2020-02" db="EMBL/GenBank/DDBJ databases">
        <title>Genome sequence of Roseobacter ponti.</title>
        <authorList>
            <person name="Hollensteiner J."/>
            <person name="Schneider D."/>
            <person name="Poehlein A."/>
            <person name="Daniel R."/>
        </authorList>
    </citation>
    <scope>NUCLEOTIDE SEQUENCE [LARGE SCALE GENOMIC DNA]</scope>
    <source>
        <strain evidence="2 3">DSM 106830</strain>
    </source>
</reference>
<dbReference type="InterPro" id="IPR051470">
    <property type="entry name" value="Thiol:disulfide_interchange"/>
</dbReference>
<evidence type="ECO:0000313" key="2">
    <source>
        <dbReference type="EMBL" id="QJF53018.1"/>
    </source>
</evidence>
<sequence>MQRRGLLVLGALVAGALALPPVLRRWPDDFDFKPLNGFPGFRRLASGAVTGGIDIFAGLGDDSRLAAATPPGDPCAALFGDPPVPDAALPVAVFSDVNCPNCRDLEDRLLILRDSGAGIRLIWHPLPLLGPSSVRAARAVIAAGLQGAQEAAHRYTMQRALPPGPSALRLMAETLGLNEKQFLRDVQSGQVTLLLEESLSLGRALGIPGTPGMVVGRTLVIGAMRQPDLARLIRLEQDTAMRVCA</sequence>
<dbReference type="Pfam" id="PF01323">
    <property type="entry name" value="DSBA"/>
    <property type="match status" value="1"/>
</dbReference>
<dbReference type="InterPro" id="IPR001853">
    <property type="entry name" value="DSBA-like_thioredoxin_dom"/>
</dbReference>
<name>A0A858SYE6_9RHOB</name>
<evidence type="ECO:0000313" key="3">
    <source>
        <dbReference type="Proteomes" id="UP000503308"/>
    </source>
</evidence>
<dbReference type="Gene3D" id="3.40.30.10">
    <property type="entry name" value="Glutaredoxin"/>
    <property type="match status" value="1"/>
</dbReference>
<evidence type="ECO:0000259" key="1">
    <source>
        <dbReference type="Pfam" id="PF01323"/>
    </source>
</evidence>
<dbReference type="InterPro" id="IPR036249">
    <property type="entry name" value="Thioredoxin-like_sf"/>
</dbReference>
<dbReference type="SUPFAM" id="SSF52833">
    <property type="entry name" value="Thioredoxin-like"/>
    <property type="match status" value="1"/>
</dbReference>
<dbReference type="EMBL" id="CP048788">
    <property type="protein sequence ID" value="QJF53018.1"/>
    <property type="molecule type" value="Genomic_DNA"/>
</dbReference>
<organism evidence="2 3">
    <name type="scientific">Roseobacter ponti</name>
    <dbReference type="NCBI Taxonomy" id="1891787"/>
    <lineage>
        <taxon>Bacteria</taxon>
        <taxon>Pseudomonadati</taxon>
        <taxon>Pseudomonadota</taxon>
        <taxon>Alphaproteobacteria</taxon>
        <taxon>Rhodobacterales</taxon>
        <taxon>Roseobacteraceae</taxon>
        <taxon>Roseobacter</taxon>
    </lineage>
</organism>
<gene>
    <name evidence="2" type="ORF">G3256_18450</name>
</gene>
<dbReference type="PANTHER" id="PTHR35272">
    <property type="entry name" value="THIOL:DISULFIDE INTERCHANGE PROTEIN DSBC-RELATED"/>
    <property type="match status" value="1"/>
</dbReference>
<accession>A0A858SYE6</accession>
<dbReference type="GO" id="GO:0016491">
    <property type="term" value="F:oxidoreductase activity"/>
    <property type="evidence" value="ECO:0007669"/>
    <property type="project" value="InterPro"/>
</dbReference>
<proteinExistence type="predicted"/>
<feature type="domain" description="DSBA-like thioredoxin" evidence="1">
    <location>
        <begin position="91"/>
        <end position="233"/>
    </location>
</feature>
<dbReference type="AlphaFoldDB" id="A0A858SYE6"/>
<dbReference type="Proteomes" id="UP000503308">
    <property type="component" value="Chromosome"/>
</dbReference>
<keyword evidence="3" id="KW-1185">Reference proteome</keyword>
<dbReference type="KEGG" id="rpon:G3256_18450"/>
<dbReference type="PANTHER" id="PTHR35272:SF3">
    <property type="entry name" value="THIOL:DISULFIDE INTERCHANGE PROTEIN DSBC"/>
    <property type="match status" value="1"/>
</dbReference>